<name>W2HBD0_PHYNI</name>
<gene>
    <name evidence="2" type="ORF">L915_04133</name>
</gene>
<feature type="compositionally biased region" description="Low complexity" evidence="1">
    <location>
        <begin position="36"/>
        <end position="47"/>
    </location>
</feature>
<evidence type="ECO:0000313" key="2">
    <source>
        <dbReference type="EMBL" id="ETK92537.1"/>
    </source>
</evidence>
<accession>W2HBD0</accession>
<sequence>MICSTRRTLRCMCSACPAGRHTLERSQCMTTQMRSRSSGLASRAGGLPVKTLNPPSRSRKTVVAVNRPSI</sequence>
<feature type="region of interest" description="Disordered" evidence="1">
    <location>
        <begin position="36"/>
        <end position="70"/>
    </location>
</feature>
<protein>
    <submittedName>
        <fullName evidence="2">Uncharacterized protein</fullName>
    </submittedName>
</protein>
<evidence type="ECO:0000256" key="1">
    <source>
        <dbReference type="SAM" id="MobiDB-lite"/>
    </source>
</evidence>
<organism evidence="2">
    <name type="scientific">Phytophthora nicotianae</name>
    <name type="common">Potato buckeye rot agent</name>
    <name type="synonym">Phytophthora parasitica</name>
    <dbReference type="NCBI Taxonomy" id="4792"/>
    <lineage>
        <taxon>Eukaryota</taxon>
        <taxon>Sar</taxon>
        <taxon>Stramenopiles</taxon>
        <taxon>Oomycota</taxon>
        <taxon>Peronosporomycetes</taxon>
        <taxon>Peronosporales</taxon>
        <taxon>Peronosporaceae</taxon>
        <taxon>Phytophthora</taxon>
    </lineage>
</organism>
<dbReference type="AlphaFoldDB" id="W2HBD0"/>
<dbReference type="Proteomes" id="UP000053236">
    <property type="component" value="Unassembled WGS sequence"/>
</dbReference>
<reference evidence="2" key="1">
    <citation type="submission" date="2013-11" db="EMBL/GenBank/DDBJ databases">
        <title>The Genome Sequence of Phytophthora parasitica CJ02B3.</title>
        <authorList>
            <consortium name="The Broad Institute Genomics Platform"/>
            <person name="Russ C."/>
            <person name="Tyler B."/>
            <person name="Panabieres F."/>
            <person name="Shan W."/>
            <person name="Tripathy S."/>
            <person name="Grunwald N."/>
            <person name="Machado M."/>
            <person name="Johnson C.S."/>
            <person name="Arredondo F."/>
            <person name="Hong C."/>
            <person name="Coffey M."/>
            <person name="Young S.K."/>
            <person name="Zeng Q."/>
            <person name="Gargeya S."/>
            <person name="Fitzgerald M."/>
            <person name="Abouelleil A."/>
            <person name="Alvarado L."/>
            <person name="Chapman S.B."/>
            <person name="Gainer-Dewar J."/>
            <person name="Goldberg J."/>
            <person name="Griggs A."/>
            <person name="Gujja S."/>
            <person name="Hansen M."/>
            <person name="Howarth C."/>
            <person name="Imamovic A."/>
            <person name="Ireland A."/>
            <person name="Larimer J."/>
            <person name="McCowan C."/>
            <person name="Murphy C."/>
            <person name="Pearson M."/>
            <person name="Poon T.W."/>
            <person name="Priest M."/>
            <person name="Roberts A."/>
            <person name="Saif S."/>
            <person name="Shea T."/>
            <person name="Sykes S."/>
            <person name="Wortman J."/>
            <person name="Nusbaum C."/>
            <person name="Birren B."/>
        </authorList>
    </citation>
    <scope>NUCLEOTIDE SEQUENCE [LARGE SCALE GENOMIC DNA]</scope>
    <source>
        <strain evidence="2">CJ02B3</strain>
    </source>
</reference>
<dbReference type="EMBL" id="KI685156">
    <property type="protein sequence ID" value="ETK92537.1"/>
    <property type="molecule type" value="Genomic_DNA"/>
</dbReference>
<proteinExistence type="predicted"/>